<feature type="region of interest" description="Disordered" evidence="1">
    <location>
        <begin position="32"/>
        <end position="136"/>
    </location>
</feature>
<evidence type="ECO:0000256" key="1">
    <source>
        <dbReference type="SAM" id="MobiDB-lite"/>
    </source>
</evidence>
<keyword evidence="2" id="KW-0812">Transmembrane</keyword>
<dbReference type="AlphaFoldDB" id="A0A2W5SZI4"/>
<accession>A0A2W5SZI4</accession>
<organism evidence="3 4">
    <name type="scientific">Corynebacterium kroppenstedtii</name>
    <dbReference type="NCBI Taxonomy" id="161879"/>
    <lineage>
        <taxon>Bacteria</taxon>
        <taxon>Bacillati</taxon>
        <taxon>Actinomycetota</taxon>
        <taxon>Actinomycetes</taxon>
        <taxon>Mycobacteriales</taxon>
        <taxon>Corynebacteriaceae</taxon>
        <taxon>Corynebacterium</taxon>
    </lineage>
</organism>
<sequence>MKLSWGPRQEDGGVAHLDLFRDDGLIARFSQSRELTSARVKPSGAATGGGDQPSSEPSADPESWPEWTFVPHTKGRLSASGPDGQNFHADPQSQREGKEGQIGRAKRVALDMGSAETPSADPAPDSAVASEPRGTSEGVPAVNIVNCGKLDFVFETPDETKLGQFTGGNRGVRHVVVELESGQESAMTTEQQVFLAWVARMQLESQLVASTWMWTVLLIVLLPFMLLVLLL</sequence>
<dbReference type="Proteomes" id="UP000249432">
    <property type="component" value="Unassembled WGS sequence"/>
</dbReference>
<keyword evidence="2" id="KW-1133">Transmembrane helix</keyword>
<proteinExistence type="predicted"/>
<evidence type="ECO:0000313" key="4">
    <source>
        <dbReference type="Proteomes" id="UP000249432"/>
    </source>
</evidence>
<keyword evidence="2" id="KW-0472">Membrane</keyword>
<feature type="transmembrane region" description="Helical" evidence="2">
    <location>
        <begin position="211"/>
        <end position="230"/>
    </location>
</feature>
<evidence type="ECO:0000256" key="2">
    <source>
        <dbReference type="SAM" id="Phobius"/>
    </source>
</evidence>
<evidence type="ECO:0000313" key="3">
    <source>
        <dbReference type="EMBL" id="PZR05046.1"/>
    </source>
</evidence>
<dbReference type="EMBL" id="QFRA01000009">
    <property type="protein sequence ID" value="PZR05046.1"/>
    <property type="molecule type" value="Genomic_DNA"/>
</dbReference>
<feature type="compositionally biased region" description="Low complexity" evidence="1">
    <location>
        <begin position="114"/>
        <end position="132"/>
    </location>
</feature>
<gene>
    <name evidence="3" type="ORF">DI525_05125</name>
</gene>
<comment type="caution">
    <text evidence="3">The sequence shown here is derived from an EMBL/GenBank/DDBJ whole genome shotgun (WGS) entry which is preliminary data.</text>
</comment>
<protein>
    <submittedName>
        <fullName evidence="3">Uncharacterized protein</fullName>
    </submittedName>
</protein>
<name>A0A2W5SZI4_9CORY</name>
<dbReference type="RefSeq" id="WP_303734702.1">
    <property type="nucleotide sequence ID" value="NZ_CAKZHK010000008.1"/>
</dbReference>
<reference evidence="3 4" key="1">
    <citation type="submission" date="2017-08" db="EMBL/GenBank/DDBJ databases">
        <title>Infants hospitalized years apart are colonized by the same room-sourced microbial strains.</title>
        <authorList>
            <person name="Brooks B."/>
            <person name="Olm M.R."/>
            <person name="Firek B.A."/>
            <person name="Baker R."/>
            <person name="Thomas B.C."/>
            <person name="Morowitz M.J."/>
            <person name="Banfield J.F."/>
        </authorList>
    </citation>
    <scope>NUCLEOTIDE SEQUENCE [LARGE SCALE GENOMIC DNA]</scope>
    <source>
        <strain evidence="3">S2_003_000_R1_3</strain>
    </source>
</reference>